<sequence>MCYIDWLVSPQTLEIFGGYTNISALPQNIELPSSIIELPKLRHLSIDETKINAIPRNFRRIENLEMLWGFHLLSLMLMTNPDLERIANLPNMQNLTVVRCPKLMVFNNVKSLRSIQLGIREMETLLAYLRDTKLEQLEIACSLKLLKLMVKKEFWSEWGKISNTPYHAC</sequence>
<dbReference type="Proteomes" id="UP000026962">
    <property type="component" value="Chromosome 9"/>
</dbReference>
<dbReference type="InterPro" id="IPR032675">
    <property type="entry name" value="LRR_dom_sf"/>
</dbReference>
<dbReference type="HOGENOM" id="CLU_1581074_0_0_1"/>
<protein>
    <submittedName>
        <fullName evidence="1">Uncharacterized protein</fullName>
    </submittedName>
</protein>
<dbReference type="AlphaFoldDB" id="A0A0E0LZL7"/>
<proteinExistence type="predicted"/>
<dbReference type="EnsemblPlants" id="OPUNC09G04310.1">
    <property type="protein sequence ID" value="OPUNC09G04310.1"/>
    <property type="gene ID" value="OPUNC09G04310"/>
</dbReference>
<evidence type="ECO:0000313" key="1">
    <source>
        <dbReference type="EnsemblPlants" id="OPUNC09G04310.1"/>
    </source>
</evidence>
<keyword evidence="2" id="KW-1185">Reference proteome</keyword>
<dbReference type="Gramene" id="OPUNC09G04310.1">
    <property type="protein sequence ID" value="OPUNC09G04310.1"/>
    <property type="gene ID" value="OPUNC09G04310"/>
</dbReference>
<dbReference type="SUPFAM" id="SSF52047">
    <property type="entry name" value="RNI-like"/>
    <property type="match status" value="1"/>
</dbReference>
<organism evidence="1">
    <name type="scientific">Oryza punctata</name>
    <name type="common">Red rice</name>
    <dbReference type="NCBI Taxonomy" id="4537"/>
    <lineage>
        <taxon>Eukaryota</taxon>
        <taxon>Viridiplantae</taxon>
        <taxon>Streptophyta</taxon>
        <taxon>Embryophyta</taxon>
        <taxon>Tracheophyta</taxon>
        <taxon>Spermatophyta</taxon>
        <taxon>Magnoliopsida</taxon>
        <taxon>Liliopsida</taxon>
        <taxon>Poales</taxon>
        <taxon>Poaceae</taxon>
        <taxon>BOP clade</taxon>
        <taxon>Oryzoideae</taxon>
        <taxon>Oryzeae</taxon>
        <taxon>Oryzinae</taxon>
        <taxon>Oryza</taxon>
    </lineage>
</organism>
<name>A0A0E0LZL7_ORYPU</name>
<evidence type="ECO:0000313" key="2">
    <source>
        <dbReference type="Proteomes" id="UP000026962"/>
    </source>
</evidence>
<reference evidence="1" key="1">
    <citation type="submission" date="2015-04" db="UniProtKB">
        <authorList>
            <consortium name="EnsemblPlants"/>
        </authorList>
    </citation>
    <scope>IDENTIFICATION</scope>
</reference>
<accession>A0A0E0LZL7</accession>
<dbReference type="Gene3D" id="3.80.10.10">
    <property type="entry name" value="Ribonuclease Inhibitor"/>
    <property type="match status" value="1"/>
</dbReference>
<dbReference type="STRING" id="4537.A0A0E0LZL7"/>
<reference evidence="1" key="2">
    <citation type="submission" date="2018-05" db="EMBL/GenBank/DDBJ databases">
        <title>OpunRS2 (Oryza punctata Reference Sequence Version 2).</title>
        <authorList>
            <person name="Zhang J."/>
            <person name="Kudrna D."/>
            <person name="Lee S."/>
            <person name="Talag J."/>
            <person name="Welchert J."/>
            <person name="Wing R.A."/>
        </authorList>
    </citation>
    <scope>NUCLEOTIDE SEQUENCE [LARGE SCALE GENOMIC DNA]</scope>
</reference>